<evidence type="ECO:0000256" key="2">
    <source>
        <dbReference type="ARBA" id="ARBA00004651"/>
    </source>
</evidence>
<dbReference type="Pfam" id="PF00512">
    <property type="entry name" value="HisKA"/>
    <property type="match status" value="1"/>
</dbReference>
<evidence type="ECO:0000313" key="13">
    <source>
        <dbReference type="EMBL" id="OAN30515.1"/>
    </source>
</evidence>
<dbReference type="GO" id="GO:0000155">
    <property type="term" value="F:phosphorelay sensor kinase activity"/>
    <property type="evidence" value="ECO:0007669"/>
    <property type="project" value="InterPro"/>
</dbReference>
<accession>A0A178LIC8</accession>
<dbReference type="EMBL" id="LWCR01000009">
    <property type="protein sequence ID" value="OAN30515.1"/>
    <property type="molecule type" value="Genomic_DNA"/>
</dbReference>
<dbReference type="Gene3D" id="1.10.8.500">
    <property type="entry name" value="HAMP domain in histidine kinase"/>
    <property type="match status" value="1"/>
</dbReference>
<keyword evidence="10" id="KW-1133">Transmembrane helix</keyword>
<evidence type="ECO:0000256" key="1">
    <source>
        <dbReference type="ARBA" id="ARBA00000085"/>
    </source>
</evidence>
<dbReference type="SMART" id="SM00304">
    <property type="entry name" value="HAMP"/>
    <property type="match status" value="1"/>
</dbReference>
<keyword evidence="4" id="KW-1003">Cell membrane</keyword>
<dbReference type="SUPFAM" id="SSF47384">
    <property type="entry name" value="Homodimeric domain of signal transducing histidine kinase"/>
    <property type="match status" value="1"/>
</dbReference>
<dbReference type="Proteomes" id="UP000078356">
    <property type="component" value="Unassembled WGS sequence"/>
</dbReference>
<sequence>MLKILVRLYLILLVTYGAASYLVPEALLKVFDERYSRYTLEQLHGPLSLVQRAFATTPPERWPALQDELAAELAPISLRLVPRDDQALSPEERSDLAAGQRRVRLGDYGEPSAALVPLPADQVLWIGIPEAPTDIALTYWAMNALIGAALLICLYVWLRPHWRDLERLRRTAARLGKGHLGERTAISPRSDVGELARAFDDMAQELEALIVQQRDLLNAVSHELRTPLSRLEFGLALLQADPLPAETHRQLEQLVRHVRELDALVDELLSFARLQSSQQPPERLGLDLEAFLDSVLADFAEEQERRGVEVHLDMVQAPMRVELAPRLTARALQNLVGNALRYCQREVWVTVRRDGETLLIAVEDDGEGIPEAERERVFEPFYRLDRSRDRATGGFGLGLAISRRAVENQAGRLGLSAGTRGGARFEIRLPLQAPAGLA</sequence>
<dbReference type="GO" id="GO:0005524">
    <property type="term" value="F:ATP binding"/>
    <property type="evidence" value="ECO:0007669"/>
    <property type="project" value="UniProtKB-KW"/>
</dbReference>
<dbReference type="CDD" id="cd06225">
    <property type="entry name" value="HAMP"/>
    <property type="match status" value="1"/>
</dbReference>
<keyword evidence="10" id="KW-0812">Transmembrane</keyword>
<feature type="transmembrane region" description="Helical" evidence="10">
    <location>
        <begin position="137"/>
        <end position="158"/>
    </location>
</feature>
<dbReference type="InterPro" id="IPR003660">
    <property type="entry name" value="HAMP_dom"/>
</dbReference>
<keyword evidence="9" id="KW-0067">ATP-binding</keyword>
<evidence type="ECO:0000256" key="7">
    <source>
        <dbReference type="ARBA" id="ARBA00022741"/>
    </source>
</evidence>
<feature type="domain" description="HAMP" evidence="12">
    <location>
        <begin position="159"/>
        <end position="211"/>
    </location>
</feature>
<dbReference type="Pfam" id="PF00672">
    <property type="entry name" value="HAMP"/>
    <property type="match status" value="1"/>
</dbReference>
<proteinExistence type="predicted"/>
<comment type="caution">
    <text evidence="13">The sequence shown here is derived from an EMBL/GenBank/DDBJ whole genome shotgun (WGS) entry which is preliminary data.</text>
</comment>
<dbReference type="Gene3D" id="1.10.287.130">
    <property type="match status" value="1"/>
</dbReference>
<protein>
    <recommendedName>
        <fullName evidence="3">histidine kinase</fullName>
        <ecNumber evidence="3">2.7.13.3</ecNumber>
    </recommendedName>
</protein>
<dbReference type="EC" id="2.7.13.3" evidence="3"/>
<dbReference type="AlphaFoldDB" id="A0A178LIC8"/>
<dbReference type="InterPro" id="IPR003661">
    <property type="entry name" value="HisK_dim/P_dom"/>
</dbReference>
<evidence type="ECO:0000256" key="4">
    <source>
        <dbReference type="ARBA" id="ARBA00022475"/>
    </source>
</evidence>
<evidence type="ECO:0000256" key="8">
    <source>
        <dbReference type="ARBA" id="ARBA00022777"/>
    </source>
</evidence>
<reference evidence="13 14" key="1">
    <citation type="submission" date="2016-04" db="EMBL/GenBank/DDBJ databases">
        <title>Draft Genome Sequences of Staphylococcus capitis Strain H36, S. capitis Strain H65, S. cohnii Strain H62, S. hominis Strain H69, Mycobacterium iranicum Strain H39, Plantibacter sp. Strain H53, Pseudomonas oryzihabitans Strain H72, and Microbacterium sp. Strain H83, isolated from residential settings.</title>
        <authorList>
            <person name="Lymperopoulou D."/>
            <person name="Adams R.I."/>
            <person name="Lindow S."/>
            <person name="Coil D.A."/>
            <person name="Jospin G."/>
            <person name="Eisen J.A."/>
        </authorList>
    </citation>
    <scope>NUCLEOTIDE SEQUENCE [LARGE SCALE GENOMIC DNA]</scope>
    <source>
        <strain evidence="13 14">H72</strain>
    </source>
</reference>
<dbReference type="PRINTS" id="PR00344">
    <property type="entry name" value="BCTRLSENSOR"/>
</dbReference>
<dbReference type="GO" id="GO:0005886">
    <property type="term" value="C:plasma membrane"/>
    <property type="evidence" value="ECO:0007669"/>
    <property type="project" value="UniProtKB-SubCell"/>
</dbReference>
<dbReference type="SUPFAM" id="SSF158472">
    <property type="entry name" value="HAMP domain-like"/>
    <property type="match status" value="1"/>
</dbReference>
<dbReference type="CDD" id="cd00082">
    <property type="entry name" value="HisKA"/>
    <property type="match status" value="1"/>
</dbReference>
<evidence type="ECO:0000313" key="14">
    <source>
        <dbReference type="Proteomes" id="UP000078356"/>
    </source>
</evidence>
<name>A0A178LIC8_9PSED</name>
<dbReference type="PANTHER" id="PTHR44936">
    <property type="entry name" value="SENSOR PROTEIN CREC"/>
    <property type="match status" value="1"/>
</dbReference>
<dbReference type="InterPro" id="IPR004358">
    <property type="entry name" value="Sig_transdc_His_kin-like_C"/>
</dbReference>
<dbReference type="PANTHER" id="PTHR44936:SF10">
    <property type="entry name" value="SENSOR PROTEIN RSTB"/>
    <property type="match status" value="1"/>
</dbReference>
<evidence type="ECO:0000256" key="10">
    <source>
        <dbReference type="SAM" id="Phobius"/>
    </source>
</evidence>
<evidence type="ECO:0000256" key="3">
    <source>
        <dbReference type="ARBA" id="ARBA00012438"/>
    </source>
</evidence>
<dbReference type="InterPro" id="IPR003594">
    <property type="entry name" value="HATPase_dom"/>
</dbReference>
<dbReference type="InterPro" id="IPR050980">
    <property type="entry name" value="2C_sensor_his_kinase"/>
</dbReference>
<keyword evidence="7" id="KW-0547">Nucleotide-binding</keyword>
<dbReference type="InterPro" id="IPR036890">
    <property type="entry name" value="HATPase_C_sf"/>
</dbReference>
<evidence type="ECO:0000256" key="5">
    <source>
        <dbReference type="ARBA" id="ARBA00022553"/>
    </source>
</evidence>
<dbReference type="InterPro" id="IPR036097">
    <property type="entry name" value="HisK_dim/P_sf"/>
</dbReference>
<gene>
    <name evidence="13" type="ORF">A4V15_15925</name>
</gene>
<dbReference type="PROSITE" id="PS50885">
    <property type="entry name" value="HAMP"/>
    <property type="match status" value="1"/>
</dbReference>
<evidence type="ECO:0000259" key="12">
    <source>
        <dbReference type="PROSITE" id="PS50885"/>
    </source>
</evidence>
<keyword evidence="8 13" id="KW-0418">Kinase</keyword>
<evidence type="ECO:0000256" key="9">
    <source>
        <dbReference type="ARBA" id="ARBA00022840"/>
    </source>
</evidence>
<organism evidence="13 14">
    <name type="scientific">Pseudomonas oryzihabitans</name>
    <dbReference type="NCBI Taxonomy" id="47885"/>
    <lineage>
        <taxon>Bacteria</taxon>
        <taxon>Pseudomonadati</taxon>
        <taxon>Pseudomonadota</taxon>
        <taxon>Gammaproteobacteria</taxon>
        <taxon>Pseudomonadales</taxon>
        <taxon>Pseudomonadaceae</taxon>
        <taxon>Pseudomonas</taxon>
    </lineage>
</organism>
<keyword evidence="10" id="KW-0472">Membrane</keyword>
<dbReference type="InterPro" id="IPR005467">
    <property type="entry name" value="His_kinase_dom"/>
</dbReference>
<comment type="subcellular location">
    <subcellularLocation>
        <location evidence="2">Cell membrane</location>
        <topology evidence="2">Multi-pass membrane protein</topology>
    </subcellularLocation>
</comment>
<dbReference type="SMART" id="SM00388">
    <property type="entry name" value="HisKA"/>
    <property type="match status" value="1"/>
</dbReference>
<dbReference type="Pfam" id="PF02518">
    <property type="entry name" value="HATPase_c"/>
    <property type="match status" value="1"/>
</dbReference>
<evidence type="ECO:0000259" key="11">
    <source>
        <dbReference type="PROSITE" id="PS50109"/>
    </source>
</evidence>
<dbReference type="PROSITE" id="PS50109">
    <property type="entry name" value="HIS_KIN"/>
    <property type="match status" value="1"/>
</dbReference>
<dbReference type="SMART" id="SM00387">
    <property type="entry name" value="HATPase_c"/>
    <property type="match status" value="1"/>
</dbReference>
<keyword evidence="6" id="KW-0808">Transferase</keyword>
<dbReference type="SUPFAM" id="SSF55874">
    <property type="entry name" value="ATPase domain of HSP90 chaperone/DNA topoisomerase II/histidine kinase"/>
    <property type="match status" value="1"/>
</dbReference>
<comment type="catalytic activity">
    <reaction evidence="1">
        <text>ATP + protein L-histidine = ADP + protein N-phospho-L-histidine.</text>
        <dbReference type="EC" id="2.7.13.3"/>
    </reaction>
</comment>
<dbReference type="OrthoDB" id="9804645at2"/>
<keyword evidence="5" id="KW-0597">Phosphoprotein</keyword>
<dbReference type="Gene3D" id="3.30.565.10">
    <property type="entry name" value="Histidine kinase-like ATPase, C-terminal domain"/>
    <property type="match status" value="1"/>
</dbReference>
<feature type="domain" description="Histidine kinase" evidence="11">
    <location>
        <begin position="219"/>
        <end position="433"/>
    </location>
</feature>
<evidence type="ECO:0000256" key="6">
    <source>
        <dbReference type="ARBA" id="ARBA00022679"/>
    </source>
</evidence>
<dbReference type="RefSeq" id="WP_064307508.1">
    <property type="nucleotide sequence ID" value="NZ_LWCR01000009.1"/>
</dbReference>